<proteinExistence type="predicted"/>
<reference evidence="2" key="1">
    <citation type="submission" date="2023-10" db="EMBL/GenBank/DDBJ databases">
        <title>Genome assembly of Pristionchus species.</title>
        <authorList>
            <person name="Yoshida K."/>
            <person name="Sommer R.J."/>
        </authorList>
    </citation>
    <scope>NUCLEOTIDE SEQUENCE</scope>
    <source>
        <strain evidence="2">RS0144</strain>
    </source>
</reference>
<evidence type="ECO:0000313" key="3">
    <source>
        <dbReference type="Proteomes" id="UP001432027"/>
    </source>
</evidence>
<feature type="compositionally biased region" description="Basic and acidic residues" evidence="1">
    <location>
        <begin position="240"/>
        <end position="252"/>
    </location>
</feature>
<dbReference type="AlphaFoldDB" id="A0AAV5SS84"/>
<dbReference type="EMBL" id="BTSX01000002">
    <property type="protein sequence ID" value="GMS84209.1"/>
    <property type="molecule type" value="Genomic_DNA"/>
</dbReference>
<gene>
    <name evidence="2" type="ORF">PENTCL1PPCAC_6384</name>
</gene>
<dbReference type="Proteomes" id="UP001432027">
    <property type="component" value="Unassembled WGS sequence"/>
</dbReference>
<protein>
    <submittedName>
        <fullName evidence="2">Uncharacterized protein</fullName>
    </submittedName>
</protein>
<evidence type="ECO:0000256" key="1">
    <source>
        <dbReference type="SAM" id="MobiDB-lite"/>
    </source>
</evidence>
<sequence>MHAILQFGNKGYSLCKVDECDGEVPVFVDEWREVRHSRMVSYHGEGWTRFHPDASNRIIRFESDHLRCYTIQSASNGKGEGKGESPSRVILLWSVQLLPSIDRIRCGSPDFDRDLPHHTNIVHSIKLVPGNMLMITMIYNANMAQYDSVTPPYRFCPIAIFLDSRTGILVKVTPIHNAVFFAEGFGADGIGGLYTVGAADETDTKVVRIHRLVEKESLPNENIKFKSGALNRKQRRFKRRAESRPNEKEELK</sequence>
<organism evidence="2 3">
    <name type="scientific">Pristionchus entomophagus</name>
    <dbReference type="NCBI Taxonomy" id="358040"/>
    <lineage>
        <taxon>Eukaryota</taxon>
        <taxon>Metazoa</taxon>
        <taxon>Ecdysozoa</taxon>
        <taxon>Nematoda</taxon>
        <taxon>Chromadorea</taxon>
        <taxon>Rhabditida</taxon>
        <taxon>Rhabditina</taxon>
        <taxon>Diplogasteromorpha</taxon>
        <taxon>Diplogasteroidea</taxon>
        <taxon>Neodiplogasteridae</taxon>
        <taxon>Pristionchus</taxon>
    </lineage>
</organism>
<comment type="caution">
    <text evidence="2">The sequence shown here is derived from an EMBL/GenBank/DDBJ whole genome shotgun (WGS) entry which is preliminary data.</text>
</comment>
<feature type="region of interest" description="Disordered" evidence="1">
    <location>
        <begin position="232"/>
        <end position="252"/>
    </location>
</feature>
<accession>A0AAV5SS84</accession>
<keyword evidence="3" id="KW-1185">Reference proteome</keyword>
<name>A0AAV5SS84_9BILA</name>
<evidence type="ECO:0000313" key="2">
    <source>
        <dbReference type="EMBL" id="GMS84209.1"/>
    </source>
</evidence>